<evidence type="ECO:0000256" key="8">
    <source>
        <dbReference type="ARBA" id="ARBA00023128"/>
    </source>
</evidence>
<evidence type="ECO:0000256" key="11">
    <source>
        <dbReference type="SAM" id="MobiDB-lite"/>
    </source>
</evidence>
<feature type="domain" description="Mff-like" evidence="12">
    <location>
        <begin position="1"/>
        <end position="96"/>
    </location>
</feature>
<keyword evidence="7" id="KW-0175">Coiled coil</keyword>
<comment type="caution">
    <text evidence="13">The sequence shown here is derived from an EMBL/GenBank/DDBJ whole genome shotgun (WGS) entry which is preliminary data.</text>
</comment>
<accession>A0ABD0YVZ0</accession>
<dbReference type="Proteomes" id="UP001558652">
    <property type="component" value="Unassembled WGS sequence"/>
</dbReference>
<evidence type="ECO:0000313" key="14">
    <source>
        <dbReference type="Proteomes" id="UP001558652"/>
    </source>
</evidence>
<keyword evidence="4" id="KW-0812">Transmembrane</keyword>
<dbReference type="Pfam" id="PF05644">
    <property type="entry name" value="Miff"/>
    <property type="match status" value="1"/>
</dbReference>
<keyword evidence="10" id="KW-0576">Peroxisome</keyword>
<evidence type="ECO:0000256" key="5">
    <source>
        <dbReference type="ARBA" id="ARBA00022787"/>
    </source>
</evidence>
<evidence type="ECO:0000256" key="2">
    <source>
        <dbReference type="ARBA" id="ARBA00004275"/>
    </source>
</evidence>
<evidence type="ECO:0000256" key="3">
    <source>
        <dbReference type="ARBA" id="ARBA00009806"/>
    </source>
</evidence>
<keyword evidence="9" id="KW-0472">Membrane</keyword>
<protein>
    <recommendedName>
        <fullName evidence="12">Mff-like domain-containing protein</fullName>
    </recommendedName>
</protein>
<dbReference type="GO" id="GO:0005777">
    <property type="term" value="C:peroxisome"/>
    <property type="evidence" value="ECO:0007669"/>
    <property type="project" value="UniProtKB-SubCell"/>
</dbReference>
<evidence type="ECO:0000256" key="1">
    <source>
        <dbReference type="ARBA" id="ARBA00004200"/>
    </source>
</evidence>
<dbReference type="PANTHER" id="PTHR16501:SF6">
    <property type="entry name" value="TRANSPORT AND GOLGI ORGANIZATION PROTEIN 11"/>
    <property type="match status" value="1"/>
</dbReference>
<gene>
    <name evidence="13" type="ORF">AAG570_000047</name>
</gene>
<keyword evidence="14" id="KW-1185">Reference proteome</keyword>
<dbReference type="GO" id="GO:0005741">
    <property type="term" value="C:mitochondrial outer membrane"/>
    <property type="evidence" value="ECO:0007669"/>
    <property type="project" value="UniProtKB-SubCell"/>
</dbReference>
<dbReference type="InterPro" id="IPR039433">
    <property type="entry name" value="Mff-like_dom"/>
</dbReference>
<evidence type="ECO:0000259" key="12">
    <source>
        <dbReference type="Pfam" id="PF05644"/>
    </source>
</evidence>
<keyword evidence="8" id="KW-0496">Mitochondrion</keyword>
<dbReference type="InterPro" id="IPR008518">
    <property type="entry name" value="Mff/Tango-11"/>
</dbReference>
<dbReference type="AlphaFoldDB" id="A0ABD0YVZ0"/>
<dbReference type="PANTHER" id="PTHR16501">
    <property type="entry name" value="TRANSPORT AND GOLGI ORGANIZATION PROTEIN 11"/>
    <property type="match status" value="1"/>
</dbReference>
<evidence type="ECO:0000256" key="7">
    <source>
        <dbReference type="ARBA" id="ARBA00023054"/>
    </source>
</evidence>
<keyword evidence="5" id="KW-1000">Mitochondrion outer membrane</keyword>
<feature type="region of interest" description="Disordered" evidence="11">
    <location>
        <begin position="1"/>
        <end position="22"/>
    </location>
</feature>
<sequence length="147" mass="16392">MRVPKRIKVDGESDDPPMVNGGPNFNSWPYGEKFDMRVPEKIVVLGYDKHMGAKALPREFELENAIPPPDPALIRVQTPPRVITLDKHCFPSVVDDMVPPPLYGNHIQDHQVMGGSRVHRGYMADVMAVPTHNGHHHIGDMSSATLK</sequence>
<evidence type="ECO:0000256" key="6">
    <source>
        <dbReference type="ARBA" id="ARBA00022989"/>
    </source>
</evidence>
<reference evidence="13 14" key="1">
    <citation type="submission" date="2024-07" db="EMBL/GenBank/DDBJ databases">
        <title>Chromosome-level genome assembly of the water stick insect Ranatra chinensis (Heteroptera: Nepidae).</title>
        <authorList>
            <person name="Liu X."/>
        </authorList>
    </citation>
    <scope>NUCLEOTIDE SEQUENCE [LARGE SCALE GENOMIC DNA]</scope>
    <source>
        <strain evidence="13">Cailab_2021Rc</strain>
        <tissue evidence="13">Muscle</tissue>
    </source>
</reference>
<comment type="similarity">
    <text evidence="3">Belongs to the Tango11 family.</text>
</comment>
<evidence type="ECO:0000256" key="9">
    <source>
        <dbReference type="ARBA" id="ARBA00023136"/>
    </source>
</evidence>
<organism evidence="13 14">
    <name type="scientific">Ranatra chinensis</name>
    <dbReference type="NCBI Taxonomy" id="642074"/>
    <lineage>
        <taxon>Eukaryota</taxon>
        <taxon>Metazoa</taxon>
        <taxon>Ecdysozoa</taxon>
        <taxon>Arthropoda</taxon>
        <taxon>Hexapoda</taxon>
        <taxon>Insecta</taxon>
        <taxon>Pterygota</taxon>
        <taxon>Neoptera</taxon>
        <taxon>Paraneoptera</taxon>
        <taxon>Hemiptera</taxon>
        <taxon>Heteroptera</taxon>
        <taxon>Panheteroptera</taxon>
        <taxon>Nepomorpha</taxon>
        <taxon>Nepidae</taxon>
        <taxon>Ranatrinae</taxon>
        <taxon>Ranatra</taxon>
    </lineage>
</organism>
<evidence type="ECO:0000256" key="4">
    <source>
        <dbReference type="ARBA" id="ARBA00022692"/>
    </source>
</evidence>
<comment type="subcellular location">
    <subcellularLocation>
        <location evidence="1">Mitochondrion outer membrane</location>
        <topology evidence="1">Single-pass type IV membrane protein</topology>
    </subcellularLocation>
    <subcellularLocation>
        <location evidence="2">Peroxisome</location>
    </subcellularLocation>
</comment>
<proteinExistence type="inferred from homology"/>
<evidence type="ECO:0000256" key="10">
    <source>
        <dbReference type="ARBA" id="ARBA00023140"/>
    </source>
</evidence>
<keyword evidence="6" id="KW-1133">Transmembrane helix</keyword>
<evidence type="ECO:0000313" key="13">
    <source>
        <dbReference type="EMBL" id="KAL1140115.1"/>
    </source>
</evidence>
<name>A0ABD0YVZ0_9HEMI</name>
<dbReference type="EMBL" id="JBFDAA010000001">
    <property type="protein sequence ID" value="KAL1140115.1"/>
    <property type="molecule type" value="Genomic_DNA"/>
</dbReference>